<dbReference type="EMBL" id="AOHV01000033">
    <property type="protein sequence ID" value="ELY35471.1"/>
    <property type="molecule type" value="Genomic_DNA"/>
</dbReference>
<dbReference type="Proteomes" id="UP000011645">
    <property type="component" value="Unassembled WGS sequence"/>
</dbReference>
<dbReference type="SUPFAM" id="SSF46689">
    <property type="entry name" value="Homeodomain-like"/>
    <property type="match status" value="1"/>
</dbReference>
<evidence type="ECO:0000256" key="1">
    <source>
        <dbReference type="SAM" id="MobiDB-lite"/>
    </source>
</evidence>
<gene>
    <name evidence="2" type="ordered locus">HacjB3_09665</name>
    <name evidence="3" type="ORF">C497_13011</name>
</gene>
<dbReference type="InterPro" id="IPR009057">
    <property type="entry name" value="Homeodomain-like_sf"/>
</dbReference>
<evidence type="ECO:0000313" key="3">
    <source>
        <dbReference type="EMBL" id="ELY35471.1"/>
    </source>
</evidence>
<dbReference type="KEGG" id="hje:HacjB3_09665"/>
<dbReference type="STRING" id="795797.HacjB3_09665"/>
<proteinExistence type="predicted"/>
<dbReference type="HOGENOM" id="CLU_056788_3_1_2"/>
<keyword evidence="5" id="KW-1185">Reference proteome</keyword>
<feature type="region of interest" description="Disordered" evidence="1">
    <location>
        <begin position="67"/>
        <end position="93"/>
    </location>
</feature>
<reference evidence="3 5" key="2">
    <citation type="journal article" date="2014" name="PLoS Genet.">
        <title>Phylogenetically driven sequencing of extremely halophilic archaea reveals strategies for static and dynamic osmo-response.</title>
        <authorList>
            <person name="Becker E.A."/>
            <person name="Seitzer P.M."/>
            <person name="Tritt A."/>
            <person name="Larsen D."/>
            <person name="Krusor M."/>
            <person name="Yao A.I."/>
            <person name="Wu D."/>
            <person name="Madern D."/>
            <person name="Eisen J.A."/>
            <person name="Darling A.E."/>
            <person name="Facciotti M.T."/>
        </authorList>
    </citation>
    <scope>NUCLEOTIDE SEQUENCE [LARGE SCALE GENOMIC DNA]</scope>
    <source>
        <strain evidence="3">B3</strain>
        <strain evidence="5">DSM 18796 / CECT 7217 / JCM 14584 / KCTC 4019 / B3</strain>
    </source>
</reference>
<dbReference type="GeneID" id="9419743"/>
<accession>D8J3K9</accession>
<organism evidence="2 4">
    <name type="scientific">Halalkalicoccus jeotgali (strain DSM 18796 / CECT 7217 / JCM 14584 / KCTC 4019 / B3)</name>
    <dbReference type="NCBI Taxonomy" id="795797"/>
    <lineage>
        <taxon>Archaea</taxon>
        <taxon>Methanobacteriati</taxon>
        <taxon>Methanobacteriota</taxon>
        <taxon>Stenosarchaea group</taxon>
        <taxon>Halobacteria</taxon>
        <taxon>Halobacteriales</taxon>
        <taxon>Halococcaceae</taxon>
        <taxon>Halalkalicoccus</taxon>
    </lineage>
</organism>
<dbReference type="EMBL" id="CP002062">
    <property type="protein sequence ID" value="ADJ15316.1"/>
    <property type="molecule type" value="Genomic_DNA"/>
</dbReference>
<dbReference type="PATRIC" id="fig|795797.18.peg.1926"/>
<reference evidence="2 4" key="1">
    <citation type="journal article" date="2010" name="J. Bacteriol.">
        <title>Complete genome sequence of Halalkalicoccus jeotgali B3(T), an extremely halophilic archaeon.</title>
        <authorList>
            <person name="Roh S.W."/>
            <person name="Nam Y.D."/>
            <person name="Nam S.H."/>
            <person name="Choi S.H."/>
            <person name="Park H.S."/>
            <person name="Bae J.W."/>
        </authorList>
    </citation>
    <scope>NUCLEOTIDE SEQUENCE [LARGE SCALE GENOMIC DNA]</scope>
    <source>
        <strain evidence="2">B3</strain>
        <strain evidence="4">DSM 18796 / CECT 7217 / JCM 14584 / KCTC 4019 / B3</strain>
    </source>
</reference>
<dbReference type="eggNOG" id="arCOG02128">
    <property type="taxonomic scope" value="Archaea"/>
</dbReference>
<evidence type="ECO:0000313" key="2">
    <source>
        <dbReference type="EMBL" id="ADJ15316.1"/>
    </source>
</evidence>
<dbReference type="Pfam" id="PF13565">
    <property type="entry name" value="HTH_32"/>
    <property type="match status" value="1"/>
</dbReference>
<dbReference type="AlphaFoldDB" id="D8J3K9"/>
<dbReference type="RefSeq" id="WP_008417207.1">
    <property type="nucleotide sequence ID" value="NC_014297.1"/>
</dbReference>
<feature type="compositionally biased region" description="Basic and acidic residues" evidence="1">
    <location>
        <begin position="72"/>
        <end position="86"/>
    </location>
</feature>
<dbReference type="OrthoDB" id="195008at2157"/>
<evidence type="ECO:0000313" key="5">
    <source>
        <dbReference type="Proteomes" id="UP000011645"/>
    </source>
</evidence>
<dbReference type="Proteomes" id="UP000000390">
    <property type="component" value="Chromosome"/>
</dbReference>
<protein>
    <submittedName>
        <fullName evidence="2 3">Transposase</fullName>
    </submittedName>
</protein>
<sequence length="137" mass="15745">MGKLEDVSAADLREALATTENHKAVRRLMVALAYKDGDRVKHLCRLYGIPESTLYYWLDRFETRGLDGALEDEPRPGRPPKVDESTRNSLAADLTDSPAKFGYDRAKWTPELVKDHLEREYGVEYSLGHVRRVLRDR</sequence>
<evidence type="ECO:0000313" key="4">
    <source>
        <dbReference type="Proteomes" id="UP000000390"/>
    </source>
</evidence>
<name>D8J3K9_HALJB</name>